<dbReference type="AlphaFoldDB" id="A0A445D096"/>
<dbReference type="Proteomes" id="UP000289738">
    <property type="component" value="Chromosome A05"/>
</dbReference>
<accession>A0A445D096</accession>
<name>A0A445D096_ARAHY</name>
<dbReference type="EMBL" id="SDMP01000005">
    <property type="protein sequence ID" value="RYR56581.1"/>
    <property type="molecule type" value="Genomic_DNA"/>
</dbReference>
<comment type="caution">
    <text evidence="1">The sequence shown here is derived from an EMBL/GenBank/DDBJ whole genome shotgun (WGS) entry which is preliminary data.</text>
</comment>
<organism evidence="1 2">
    <name type="scientific">Arachis hypogaea</name>
    <name type="common">Peanut</name>
    <dbReference type="NCBI Taxonomy" id="3818"/>
    <lineage>
        <taxon>Eukaryota</taxon>
        <taxon>Viridiplantae</taxon>
        <taxon>Streptophyta</taxon>
        <taxon>Embryophyta</taxon>
        <taxon>Tracheophyta</taxon>
        <taxon>Spermatophyta</taxon>
        <taxon>Magnoliopsida</taxon>
        <taxon>eudicotyledons</taxon>
        <taxon>Gunneridae</taxon>
        <taxon>Pentapetalae</taxon>
        <taxon>rosids</taxon>
        <taxon>fabids</taxon>
        <taxon>Fabales</taxon>
        <taxon>Fabaceae</taxon>
        <taxon>Papilionoideae</taxon>
        <taxon>50 kb inversion clade</taxon>
        <taxon>dalbergioids sensu lato</taxon>
        <taxon>Dalbergieae</taxon>
        <taxon>Pterocarpus clade</taxon>
        <taxon>Arachis</taxon>
    </lineage>
</organism>
<evidence type="ECO:0000313" key="1">
    <source>
        <dbReference type="EMBL" id="RYR56581.1"/>
    </source>
</evidence>
<proteinExistence type="predicted"/>
<gene>
    <name evidence="1" type="ORF">Ahy_A05g022270</name>
</gene>
<protein>
    <submittedName>
        <fullName evidence="1">Uncharacterized protein</fullName>
    </submittedName>
</protein>
<evidence type="ECO:0000313" key="2">
    <source>
        <dbReference type="Proteomes" id="UP000289738"/>
    </source>
</evidence>
<reference evidence="1 2" key="1">
    <citation type="submission" date="2019-01" db="EMBL/GenBank/DDBJ databases">
        <title>Sequencing of cultivated peanut Arachis hypogaea provides insights into genome evolution and oil improvement.</title>
        <authorList>
            <person name="Chen X."/>
        </authorList>
    </citation>
    <scope>NUCLEOTIDE SEQUENCE [LARGE SCALE GENOMIC DNA]</scope>
    <source>
        <strain evidence="2">cv. Fuhuasheng</strain>
        <tissue evidence="1">Leaves</tissue>
    </source>
</reference>
<keyword evidence="2" id="KW-1185">Reference proteome</keyword>
<sequence>MFFLQEKFIWDKTHDLMIRKIFDHQMVRRFQQMLEDVREHCDHLTIWLCPDIKKALYVHWETDEGFKRHGLTNRANKVSARSSKYTGRSATFIKTKARLCNLLDHDATMVETFKYTYTLKENKGKFADQRVADYYRLEASIQQSQRTGDDSKNFAASVVHLEMVWREAASEPYKNCVFGLGSFFTNNLHTSTLRHSSISATSHPVNLENDVDLREQVLLLTWSFHQQAQQL</sequence>